<organism evidence="2 3">
    <name type="scientific">Chaetomidium leptoderma</name>
    <dbReference type="NCBI Taxonomy" id="669021"/>
    <lineage>
        <taxon>Eukaryota</taxon>
        <taxon>Fungi</taxon>
        <taxon>Dikarya</taxon>
        <taxon>Ascomycota</taxon>
        <taxon>Pezizomycotina</taxon>
        <taxon>Sordariomycetes</taxon>
        <taxon>Sordariomycetidae</taxon>
        <taxon>Sordariales</taxon>
        <taxon>Chaetomiaceae</taxon>
        <taxon>Chaetomidium</taxon>
    </lineage>
</organism>
<sequence length="178" mass="18396">MSANNNDSTLKSYVDSATGAVQNAVGSLMGNTSDEAQGKAKQQKADAEYDASHATAKLPGATVSASGVAKDDPNRTAGSWNQTAGSAKEFVGGVIGSENLKQAGREQNRAGQEQEARGQINDYTSGVGDRVSGAVGGAVAGLTGDRVKQAEYQDQHDTGKTQQRGAEHDIVKQAEARE</sequence>
<dbReference type="Proteomes" id="UP001302745">
    <property type="component" value="Unassembled WGS sequence"/>
</dbReference>
<evidence type="ECO:0000313" key="3">
    <source>
        <dbReference type="Proteomes" id="UP001302745"/>
    </source>
</evidence>
<reference evidence="2" key="2">
    <citation type="submission" date="2023-05" db="EMBL/GenBank/DDBJ databases">
        <authorList>
            <consortium name="Lawrence Berkeley National Laboratory"/>
            <person name="Steindorff A."/>
            <person name="Hensen N."/>
            <person name="Bonometti L."/>
            <person name="Westerberg I."/>
            <person name="Brannstrom I.O."/>
            <person name="Guillou S."/>
            <person name="Cros-Aarteil S."/>
            <person name="Calhoun S."/>
            <person name="Haridas S."/>
            <person name="Kuo A."/>
            <person name="Mondo S."/>
            <person name="Pangilinan J."/>
            <person name="Riley R."/>
            <person name="Labutti K."/>
            <person name="Andreopoulos B."/>
            <person name="Lipzen A."/>
            <person name="Chen C."/>
            <person name="Yanf M."/>
            <person name="Daum C."/>
            <person name="Ng V."/>
            <person name="Clum A."/>
            <person name="Ohm R."/>
            <person name="Martin F."/>
            <person name="Silar P."/>
            <person name="Natvig D."/>
            <person name="Lalanne C."/>
            <person name="Gautier V."/>
            <person name="Ament-Velasquez S.L."/>
            <person name="Kruys A."/>
            <person name="Hutchinson M.I."/>
            <person name="Powell A.J."/>
            <person name="Barry K."/>
            <person name="Miller A.N."/>
            <person name="Grigoriev I.V."/>
            <person name="Debuchy R."/>
            <person name="Gladieux P."/>
            <person name="Thoren M.H."/>
            <person name="Johannesson H."/>
        </authorList>
    </citation>
    <scope>NUCLEOTIDE SEQUENCE</scope>
    <source>
        <strain evidence="2">CBS 538.74</strain>
    </source>
</reference>
<evidence type="ECO:0000313" key="2">
    <source>
        <dbReference type="EMBL" id="KAK4153218.1"/>
    </source>
</evidence>
<reference evidence="2" key="1">
    <citation type="journal article" date="2023" name="Mol. Phylogenet. Evol.">
        <title>Genome-scale phylogeny and comparative genomics of the fungal order Sordariales.</title>
        <authorList>
            <person name="Hensen N."/>
            <person name="Bonometti L."/>
            <person name="Westerberg I."/>
            <person name="Brannstrom I.O."/>
            <person name="Guillou S."/>
            <person name="Cros-Aarteil S."/>
            <person name="Calhoun S."/>
            <person name="Haridas S."/>
            <person name="Kuo A."/>
            <person name="Mondo S."/>
            <person name="Pangilinan J."/>
            <person name="Riley R."/>
            <person name="LaButti K."/>
            <person name="Andreopoulos B."/>
            <person name="Lipzen A."/>
            <person name="Chen C."/>
            <person name="Yan M."/>
            <person name="Daum C."/>
            <person name="Ng V."/>
            <person name="Clum A."/>
            <person name="Steindorff A."/>
            <person name="Ohm R.A."/>
            <person name="Martin F."/>
            <person name="Silar P."/>
            <person name="Natvig D.O."/>
            <person name="Lalanne C."/>
            <person name="Gautier V."/>
            <person name="Ament-Velasquez S.L."/>
            <person name="Kruys A."/>
            <person name="Hutchinson M.I."/>
            <person name="Powell A.J."/>
            <person name="Barry K."/>
            <person name="Miller A.N."/>
            <person name="Grigoriev I.V."/>
            <person name="Debuchy R."/>
            <person name="Gladieux P."/>
            <person name="Hiltunen Thoren M."/>
            <person name="Johannesson H."/>
        </authorList>
    </citation>
    <scope>NUCLEOTIDE SEQUENCE</scope>
    <source>
        <strain evidence="2">CBS 538.74</strain>
    </source>
</reference>
<dbReference type="PANTHER" id="PTHR40460:SF1">
    <property type="entry name" value="CSBD-LIKE DOMAIN-CONTAINING PROTEIN"/>
    <property type="match status" value="1"/>
</dbReference>
<comment type="caution">
    <text evidence="2">The sequence shown here is derived from an EMBL/GenBank/DDBJ whole genome shotgun (WGS) entry which is preliminary data.</text>
</comment>
<dbReference type="EMBL" id="MU856947">
    <property type="protein sequence ID" value="KAK4153218.1"/>
    <property type="molecule type" value="Genomic_DNA"/>
</dbReference>
<feature type="compositionally biased region" description="Polar residues" evidence="1">
    <location>
        <begin position="25"/>
        <end position="35"/>
    </location>
</feature>
<feature type="compositionally biased region" description="Basic and acidic residues" evidence="1">
    <location>
        <begin position="103"/>
        <end position="116"/>
    </location>
</feature>
<keyword evidence="3" id="KW-1185">Reference proteome</keyword>
<accession>A0AAN6ZWT5</accession>
<dbReference type="SUPFAM" id="SSF69047">
    <property type="entry name" value="Hypothetical protein YjbJ"/>
    <property type="match status" value="1"/>
</dbReference>
<feature type="compositionally biased region" description="Polar residues" evidence="1">
    <location>
        <begin position="76"/>
        <end position="85"/>
    </location>
</feature>
<dbReference type="InterPro" id="IPR036629">
    <property type="entry name" value="YjbJ_sf"/>
</dbReference>
<name>A0AAN6ZWT5_9PEZI</name>
<evidence type="ECO:0000256" key="1">
    <source>
        <dbReference type="SAM" id="MobiDB-lite"/>
    </source>
</evidence>
<gene>
    <name evidence="2" type="ORF">C8A00DRAFT_34055</name>
</gene>
<dbReference type="PANTHER" id="PTHR40460">
    <property type="entry name" value="CHROMOSOME 1, WHOLE GENOME SHOTGUN SEQUENCE"/>
    <property type="match status" value="1"/>
</dbReference>
<feature type="region of interest" description="Disordered" evidence="1">
    <location>
        <begin position="147"/>
        <end position="178"/>
    </location>
</feature>
<feature type="region of interest" description="Disordered" evidence="1">
    <location>
        <begin position="25"/>
        <end position="131"/>
    </location>
</feature>
<protein>
    <submittedName>
        <fullName evidence="2">Mismatched base pair and cruciform dna recognition</fullName>
    </submittedName>
</protein>
<proteinExistence type="predicted"/>
<dbReference type="AlphaFoldDB" id="A0AAN6ZWT5"/>